<dbReference type="STRING" id="457570.Nther_1595"/>
<dbReference type="SUPFAM" id="SSF53474">
    <property type="entry name" value="alpha/beta-Hydrolases"/>
    <property type="match status" value="1"/>
</dbReference>
<dbReference type="GO" id="GO:0008236">
    <property type="term" value="F:serine-type peptidase activity"/>
    <property type="evidence" value="ECO:0007669"/>
    <property type="project" value="InterPro"/>
</dbReference>
<dbReference type="KEGG" id="nth:Nther_1595"/>
<dbReference type="EMBL" id="CP001034">
    <property type="protein sequence ID" value="ACB85169.1"/>
    <property type="molecule type" value="Genomic_DNA"/>
</dbReference>
<organism evidence="3 4">
    <name type="scientific">Natranaerobius thermophilus (strain ATCC BAA-1301 / DSM 18059 / JW/NM-WN-LF)</name>
    <dbReference type="NCBI Taxonomy" id="457570"/>
    <lineage>
        <taxon>Bacteria</taxon>
        <taxon>Bacillati</taxon>
        <taxon>Bacillota</taxon>
        <taxon>Clostridia</taxon>
        <taxon>Natranaerobiales</taxon>
        <taxon>Natranaerobiaceae</taxon>
        <taxon>Natranaerobius</taxon>
    </lineage>
</organism>
<dbReference type="Gene3D" id="3.40.50.1820">
    <property type="entry name" value="alpha/beta hydrolase"/>
    <property type="match status" value="1"/>
</dbReference>
<dbReference type="HOGENOM" id="CLU_094948_0_0_9"/>
<dbReference type="AlphaFoldDB" id="B2A4J2"/>
<feature type="domain" description="Peptidase S9 prolyl oligopeptidase catalytic" evidence="2">
    <location>
        <begin position="57"/>
        <end position="253"/>
    </location>
</feature>
<dbReference type="Proteomes" id="UP000001683">
    <property type="component" value="Chromosome"/>
</dbReference>
<keyword evidence="4" id="KW-1185">Reference proteome</keyword>
<sequence length="260" mass="30078">MLSKQGDFITCYRRELAQIPCVFIEPKFTDKNLPTVFIFHGWSSKKENYNFMGKIIAAHGFNVLIPDAMKHGDRGELKYNDLQIMEQYFWQVVLNSLNEFEPILTELKATFNIDPDNISVMGSSMGGITASGIFAMYQNITSLIVMNGACAWQDAENRIMNAHNIEPKYNNDTEDIQKYDPLINKESLYPRPILMQHGEDDDSVPLETQRYFYSEIKNLYKDRPDSIKLTIHPNLNHHKTVAMLEEAVNWLQSHHGHLNY</sequence>
<gene>
    <name evidence="3" type="ordered locus">Nther_1595</name>
</gene>
<dbReference type="PANTHER" id="PTHR22946:SF9">
    <property type="entry name" value="POLYKETIDE TRANSFERASE AF380"/>
    <property type="match status" value="1"/>
</dbReference>
<dbReference type="PANTHER" id="PTHR22946">
    <property type="entry name" value="DIENELACTONE HYDROLASE DOMAIN-CONTAINING PROTEIN-RELATED"/>
    <property type="match status" value="1"/>
</dbReference>
<name>B2A4J2_NATTJ</name>
<dbReference type="InterPro" id="IPR029058">
    <property type="entry name" value="AB_hydrolase_fold"/>
</dbReference>
<dbReference type="GO" id="GO:0006508">
    <property type="term" value="P:proteolysis"/>
    <property type="evidence" value="ECO:0007669"/>
    <property type="project" value="InterPro"/>
</dbReference>
<keyword evidence="1" id="KW-0378">Hydrolase</keyword>
<reference evidence="3 4" key="2">
    <citation type="journal article" date="2011" name="J. Bacteriol.">
        <title>Complete genome sequence of the anaerobic, halophilic alkalithermophile Natranaerobius thermophilus JW/NM-WN-LF.</title>
        <authorList>
            <person name="Zhao B."/>
            <person name="Mesbah N.M."/>
            <person name="Dalin E."/>
            <person name="Goodwin L."/>
            <person name="Nolan M."/>
            <person name="Pitluck S."/>
            <person name="Chertkov O."/>
            <person name="Brettin T.S."/>
            <person name="Han J."/>
            <person name="Larimer F.W."/>
            <person name="Land M.L."/>
            <person name="Hauser L."/>
            <person name="Kyrpides N."/>
            <person name="Wiegel J."/>
        </authorList>
    </citation>
    <scope>NUCLEOTIDE SEQUENCE [LARGE SCALE GENOMIC DNA]</scope>
    <source>
        <strain evidence="4">ATCC BAA-1301 / DSM 18059 / JW/NM-WN-LF</strain>
    </source>
</reference>
<dbReference type="RefSeq" id="WP_012448038.1">
    <property type="nucleotide sequence ID" value="NC_010718.1"/>
</dbReference>
<evidence type="ECO:0000256" key="1">
    <source>
        <dbReference type="ARBA" id="ARBA00022801"/>
    </source>
</evidence>
<reference evidence="3 4" key="1">
    <citation type="submission" date="2008-04" db="EMBL/GenBank/DDBJ databases">
        <title>Complete sequence of chromosome of Natranaerobius thermophilus JW/NM-WN-LF.</title>
        <authorList>
            <consortium name="US DOE Joint Genome Institute"/>
            <person name="Copeland A."/>
            <person name="Lucas S."/>
            <person name="Lapidus A."/>
            <person name="Glavina del Rio T."/>
            <person name="Dalin E."/>
            <person name="Tice H."/>
            <person name="Bruce D."/>
            <person name="Goodwin L."/>
            <person name="Pitluck S."/>
            <person name="Chertkov O."/>
            <person name="Brettin T."/>
            <person name="Detter J.C."/>
            <person name="Han C."/>
            <person name="Kuske C.R."/>
            <person name="Schmutz J."/>
            <person name="Larimer F."/>
            <person name="Land M."/>
            <person name="Hauser L."/>
            <person name="Kyrpides N."/>
            <person name="Lykidis A."/>
            <person name="Mesbah N.M."/>
            <person name="Wiegel J."/>
        </authorList>
    </citation>
    <scope>NUCLEOTIDE SEQUENCE [LARGE SCALE GENOMIC DNA]</scope>
    <source>
        <strain evidence="4">ATCC BAA-1301 / DSM 18059 / JW/NM-WN-LF</strain>
    </source>
</reference>
<dbReference type="GO" id="GO:0052689">
    <property type="term" value="F:carboxylic ester hydrolase activity"/>
    <property type="evidence" value="ECO:0007669"/>
    <property type="project" value="UniProtKB-ARBA"/>
</dbReference>
<accession>B2A4J2</accession>
<evidence type="ECO:0000313" key="3">
    <source>
        <dbReference type="EMBL" id="ACB85169.1"/>
    </source>
</evidence>
<evidence type="ECO:0000259" key="2">
    <source>
        <dbReference type="Pfam" id="PF00326"/>
    </source>
</evidence>
<dbReference type="OrthoDB" id="31158at2"/>
<dbReference type="InterPro" id="IPR001375">
    <property type="entry name" value="Peptidase_S9_cat"/>
</dbReference>
<dbReference type="eggNOG" id="COG1073">
    <property type="taxonomic scope" value="Bacteria"/>
</dbReference>
<dbReference type="InterPro" id="IPR050261">
    <property type="entry name" value="FrsA_esterase"/>
</dbReference>
<dbReference type="InParanoid" id="B2A4J2"/>
<evidence type="ECO:0000313" key="4">
    <source>
        <dbReference type="Proteomes" id="UP000001683"/>
    </source>
</evidence>
<dbReference type="Pfam" id="PF00326">
    <property type="entry name" value="Peptidase_S9"/>
    <property type="match status" value="1"/>
</dbReference>
<dbReference type="FunCoup" id="B2A4J2">
    <property type="interactions" value="8"/>
</dbReference>
<protein>
    <recommendedName>
        <fullName evidence="2">Peptidase S9 prolyl oligopeptidase catalytic domain-containing protein</fullName>
    </recommendedName>
</protein>
<proteinExistence type="predicted"/>